<dbReference type="InterPro" id="IPR021300">
    <property type="entry name" value="Integr_conj_element_PFL4695"/>
</dbReference>
<proteinExistence type="predicted"/>
<dbReference type="RefSeq" id="WP_394608867.1">
    <property type="nucleotide sequence ID" value="NZ_JBIHSN010000004.1"/>
</dbReference>
<gene>
    <name evidence="2" type="ORF">ACGRQ9_18015</name>
</gene>
<sequence length="230" mass="25237">MKGIPLNFKAINPALTCILLLSTASASVSSRPITADDTEEFSAKINIAARDVMESRASGNKPQVIFSKTGGSVPLADLISEDTEENAEYIAEKTRNDQIVESFKTGQITSEQYKEQMIREMFPVKSTLRPQKVMVRHQVISEAAASTISIPVAVIGSDEYSLSWFKANLGEIRRLNAFVLVTEVKTIQDYSMIQGYASDVKMQPSTADGFLRGLGISYYPVLITPQGAFQ</sequence>
<feature type="signal peptide" evidence="1">
    <location>
        <begin position="1"/>
        <end position="26"/>
    </location>
</feature>
<evidence type="ECO:0000313" key="3">
    <source>
        <dbReference type="Proteomes" id="UP001607151"/>
    </source>
</evidence>
<feature type="chain" id="PRO_5045144772" evidence="1">
    <location>
        <begin position="27"/>
        <end position="230"/>
    </location>
</feature>
<organism evidence="2 3">
    <name type="scientific">Vibrio rumoiensis</name>
    <dbReference type="NCBI Taxonomy" id="76258"/>
    <lineage>
        <taxon>Bacteria</taxon>
        <taxon>Pseudomonadati</taxon>
        <taxon>Pseudomonadota</taxon>
        <taxon>Gammaproteobacteria</taxon>
        <taxon>Vibrionales</taxon>
        <taxon>Vibrionaceae</taxon>
        <taxon>Vibrio</taxon>
    </lineage>
</organism>
<accession>A0ABW7J090</accession>
<dbReference type="EMBL" id="JBIHSN010000004">
    <property type="protein sequence ID" value="MFH0267342.1"/>
    <property type="molecule type" value="Genomic_DNA"/>
</dbReference>
<comment type="caution">
    <text evidence="2">The sequence shown here is derived from an EMBL/GenBank/DDBJ whole genome shotgun (WGS) entry which is preliminary data.</text>
</comment>
<evidence type="ECO:0000256" key="1">
    <source>
        <dbReference type="SAM" id="SignalP"/>
    </source>
</evidence>
<keyword evidence="1" id="KW-0732">Signal</keyword>
<evidence type="ECO:0000313" key="2">
    <source>
        <dbReference type="EMBL" id="MFH0267342.1"/>
    </source>
</evidence>
<dbReference type="NCBIfam" id="TIGR03765">
    <property type="entry name" value="ICE_PFL_4695"/>
    <property type="match status" value="1"/>
</dbReference>
<name>A0ABW7J090_9VIBR</name>
<protein>
    <submittedName>
        <fullName evidence="2">PFL_4695 family integrating conjugative element protein</fullName>
    </submittedName>
</protein>
<reference evidence="2 3" key="1">
    <citation type="submission" date="2024-10" db="EMBL/GenBank/DDBJ databases">
        <authorList>
            <person name="Yibar A."/>
            <person name="Saticioglu I.B."/>
            <person name="Duman M."/>
            <person name="Ajmi N."/>
            <person name="Gurler F."/>
            <person name="Ay H."/>
            <person name="Onuk E."/>
            <person name="Guler S."/>
            <person name="Romalde J.L."/>
        </authorList>
    </citation>
    <scope>NUCLEOTIDE SEQUENCE [LARGE SCALE GENOMIC DNA]</scope>
    <source>
        <strain evidence="2 3">14-MA-B</strain>
    </source>
</reference>
<keyword evidence="3" id="KW-1185">Reference proteome</keyword>
<dbReference type="Proteomes" id="UP001607151">
    <property type="component" value="Unassembled WGS sequence"/>
</dbReference>
<dbReference type="Pfam" id="PF11072">
    <property type="entry name" value="DUF2859"/>
    <property type="match status" value="1"/>
</dbReference>